<accession>A0ABW0L466</accession>
<dbReference type="Proteomes" id="UP001596050">
    <property type="component" value="Unassembled WGS sequence"/>
</dbReference>
<protein>
    <submittedName>
        <fullName evidence="4">Alpha/beta hydrolase family protein</fullName>
        <ecNumber evidence="4">3.4.-.-</ecNumber>
    </submittedName>
</protein>
<evidence type="ECO:0000259" key="3">
    <source>
        <dbReference type="Pfam" id="PF00326"/>
    </source>
</evidence>
<dbReference type="GO" id="GO:0016787">
    <property type="term" value="F:hydrolase activity"/>
    <property type="evidence" value="ECO:0007669"/>
    <property type="project" value="UniProtKB-KW"/>
</dbReference>
<dbReference type="SUPFAM" id="SSF53474">
    <property type="entry name" value="alpha/beta-Hydrolases"/>
    <property type="match status" value="1"/>
</dbReference>
<keyword evidence="2" id="KW-0732">Signal</keyword>
<proteinExistence type="predicted"/>
<feature type="signal peptide" evidence="2">
    <location>
        <begin position="1"/>
        <end position="21"/>
    </location>
</feature>
<dbReference type="SUPFAM" id="SSF69304">
    <property type="entry name" value="Tricorn protease N-terminal domain"/>
    <property type="match status" value="1"/>
</dbReference>
<keyword evidence="1 4" id="KW-0378">Hydrolase</keyword>
<organism evidence="4 5">
    <name type="scientific">Massilia niabensis</name>
    <dbReference type="NCBI Taxonomy" id="544910"/>
    <lineage>
        <taxon>Bacteria</taxon>
        <taxon>Pseudomonadati</taxon>
        <taxon>Pseudomonadota</taxon>
        <taxon>Betaproteobacteria</taxon>
        <taxon>Burkholderiales</taxon>
        <taxon>Oxalobacteraceae</taxon>
        <taxon>Telluria group</taxon>
        <taxon>Massilia</taxon>
    </lineage>
</organism>
<evidence type="ECO:0000256" key="1">
    <source>
        <dbReference type="ARBA" id="ARBA00022801"/>
    </source>
</evidence>
<dbReference type="EC" id="3.4.-.-" evidence="4"/>
<dbReference type="InterPro" id="IPR029058">
    <property type="entry name" value="AB_hydrolase_fold"/>
</dbReference>
<reference evidence="5" key="1">
    <citation type="journal article" date="2019" name="Int. J. Syst. Evol. Microbiol.">
        <title>The Global Catalogue of Microorganisms (GCM) 10K type strain sequencing project: providing services to taxonomists for standard genome sequencing and annotation.</title>
        <authorList>
            <consortium name="The Broad Institute Genomics Platform"/>
            <consortium name="The Broad Institute Genome Sequencing Center for Infectious Disease"/>
            <person name="Wu L."/>
            <person name="Ma J."/>
        </authorList>
    </citation>
    <scope>NUCLEOTIDE SEQUENCE [LARGE SCALE GENOMIC DNA]</scope>
    <source>
        <strain evidence="5">KACC 12649</strain>
    </source>
</reference>
<feature type="chain" id="PRO_5046989669" evidence="2">
    <location>
        <begin position="22"/>
        <end position="643"/>
    </location>
</feature>
<dbReference type="InterPro" id="IPR001375">
    <property type="entry name" value="Peptidase_S9_cat"/>
</dbReference>
<dbReference type="Gene3D" id="3.40.50.1820">
    <property type="entry name" value="alpha/beta hydrolase"/>
    <property type="match status" value="1"/>
</dbReference>
<evidence type="ECO:0000313" key="4">
    <source>
        <dbReference type="EMBL" id="MFC5460515.1"/>
    </source>
</evidence>
<evidence type="ECO:0000256" key="2">
    <source>
        <dbReference type="SAM" id="SignalP"/>
    </source>
</evidence>
<keyword evidence="5" id="KW-1185">Reference proteome</keyword>
<dbReference type="PANTHER" id="PTHR42776">
    <property type="entry name" value="SERINE PEPTIDASE S9 FAMILY MEMBER"/>
    <property type="match status" value="1"/>
</dbReference>
<dbReference type="Pfam" id="PF00326">
    <property type="entry name" value="Peptidase_S9"/>
    <property type="match status" value="1"/>
</dbReference>
<feature type="domain" description="Peptidase S9 prolyl oligopeptidase catalytic" evidence="3">
    <location>
        <begin position="411"/>
        <end position="622"/>
    </location>
</feature>
<name>A0ABW0L466_9BURK</name>
<evidence type="ECO:0000313" key="5">
    <source>
        <dbReference type="Proteomes" id="UP001596050"/>
    </source>
</evidence>
<gene>
    <name evidence="4" type="ORF">ACFPN5_11930</name>
</gene>
<dbReference type="RefSeq" id="WP_379783457.1">
    <property type="nucleotide sequence ID" value="NZ_JBHSMU010000012.1"/>
</dbReference>
<dbReference type="PANTHER" id="PTHR42776:SF27">
    <property type="entry name" value="DIPEPTIDYL PEPTIDASE FAMILY MEMBER 6"/>
    <property type="match status" value="1"/>
</dbReference>
<sequence>MKYFAALILSCSVCAASPARSQSPTLEELTDPSGMTTATLSPDGRHIAAIVYNGTNHGLILVDTDTLAVKKLRQGAYVSKGHWGYHKAPRDVTWAGNDVIAVDYGLEAESMDLQGKKLRTLGESIIGPIGQGDDAGKLLVMKDSDNGHVARCDARTAECVKFTRPPGKPINRAFDRHGNLRALTLVNSAFFKDVSTVTNWYKPPGNGAWVKLAEFSVNDEYWMPVYVPDEPDTIVINSRIGRDTYALFNYDVVQGRQTELLAGHPSQDIVAWDGIDKTAFDYVATSGMLPQQVWFDPAWAAMQKQIDVLLPNRLNFISGDPRRAVLVRSRADVDPGTWYFFDIAKKALVTVGKVMPELDSSKMRPMEVISYKAADGVPIPAYVTRPAQAKGPAPMVVLIHGGPIARDRWGWDAEVQLLASRGYLVFQPQFRGSSGFGRKFEEAGYGQWGKAMQDDITDGVRHLVKEGIADPARICIVGASYGGYAALWGLVKTPDLYRCAVSFAGVTDIEYMFSDWSDRSFDKITREMMMRRIGDKKMSAQLFDPVSPLKHAAHIKAPVLLMHGKDDKRVPISHGKKMRDALEDLQKPVSWLAFDEEGHGLSYVRNQILYYQTMLEFLGKHIPAQRSPHAPGGTGATPAVALP</sequence>
<comment type="caution">
    <text evidence="4">The sequence shown here is derived from an EMBL/GenBank/DDBJ whole genome shotgun (WGS) entry which is preliminary data.</text>
</comment>
<dbReference type="EMBL" id="JBHSMU010000012">
    <property type="protein sequence ID" value="MFC5460515.1"/>
    <property type="molecule type" value="Genomic_DNA"/>
</dbReference>